<reference evidence="5 6" key="1">
    <citation type="submission" date="2024-09" db="EMBL/GenBank/DDBJ databases">
        <authorList>
            <person name="Sun Q."/>
            <person name="Mori K."/>
        </authorList>
    </citation>
    <scope>NUCLEOTIDE SEQUENCE [LARGE SCALE GENOMIC DNA]</scope>
    <source>
        <strain evidence="5 6">CCM 7765</strain>
    </source>
</reference>
<gene>
    <name evidence="5" type="ORF">ACFFI0_16305</name>
</gene>
<evidence type="ECO:0000256" key="2">
    <source>
        <dbReference type="ARBA" id="ARBA00022759"/>
    </source>
</evidence>
<dbReference type="PANTHER" id="PTHR12302">
    <property type="entry name" value="EBNA2 BINDING PROTEIN P100"/>
    <property type="match status" value="1"/>
</dbReference>
<sequence length="105" mass="11950">MKRKVIRVADGDTITILDSDDTQVRIRMYGIDCPESHQDFGTVAKKFTADHCFQKVVTVQVKDIDRYGRTVGIVLLPDGNNLNKELLKAGLAWHYKHFDNSSVRD</sequence>
<feature type="domain" description="TNase-like" evidence="4">
    <location>
        <begin position="1"/>
        <end position="105"/>
    </location>
</feature>
<keyword evidence="1" id="KW-0540">Nuclease</keyword>
<dbReference type="InterPro" id="IPR002071">
    <property type="entry name" value="Thermonucl_AS"/>
</dbReference>
<organism evidence="5 6">
    <name type="scientific">Olivibacter oleidegradans</name>
    <dbReference type="NCBI Taxonomy" id="760123"/>
    <lineage>
        <taxon>Bacteria</taxon>
        <taxon>Pseudomonadati</taxon>
        <taxon>Bacteroidota</taxon>
        <taxon>Sphingobacteriia</taxon>
        <taxon>Sphingobacteriales</taxon>
        <taxon>Sphingobacteriaceae</taxon>
        <taxon>Olivibacter</taxon>
    </lineage>
</organism>
<dbReference type="Gene3D" id="2.40.50.90">
    <property type="match status" value="1"/>
</dbReference>
<dbReference type="EMBL" id="JBHLWO010000002">
    <property type="protein sequence ID" value="MFC0319887.1"/>
    <property type="molecule type" value="Genomic_DNA"/>
</dbReference>
<evidence type="ECO:0000256" key="1">
    <source>
        <dbReference type="ARBA" id="ARBA00022722"/>
    </source>
</evidence>
<dbReference type="InterPro" id="IPR035437">
    <property type="entry name" value="SNase_OB-fold_sf"/>
</dbReference>
<evidence type="ECO:0000313" key="6">
    <source>
        <dbReference type="Proteomes" id="UP001589774"/>
    </source>
</evidence>
<keyword evidence="6" id="KW-1185">Reference proteome</keyword>
<accession>A0ABV6HLY8</accession>
<evidence type="ECO:0000313" key="5">
    <source>
        <dbReference type="EMBL" id="MFC0319887.1"/>
    </source>
</evidence>
<dbReference type="RefSeq" id="WP_165446938.1">
    <property type="nucleotide sequence ID" value="NZ_JBHLWO010000002.1"/>
</dbReference>
<keyword evidence="3" id="KW-0378">Hydrolase</keyword>
<dbReference type="InterPro" id="IPR016071">
    <property type="entry name" value="Staphylococal_nuclease_OB-fold"/>
</dbReference>
<dbReference type="PROSITE" id="PS50830">
    <property type="entry name" value="TNASE_3"/>
    <property type="match status" value="1"/>
</dbReference>
<comment type="caution">
    <text evidence="5">The sequence shown here is derived from an EMBL/GenBank/DDBJ whole genome shotgun (WGS) entry which is preliminary data.</text>
</comment>
<dbReference type="SMART" id="SM00318">
    <property type="entry name" value="SNc"/>
    <property type="match status" value="1"/>
</dbReference>
<keyword evidence="2" id="KW-0255">Endonuclease</keyword>
<dbReference type="Proteomes" id="UP001589774">
    <property type="component" value="Unassembled WGS sequence"/>
</dbReference>
<evidence type="ECO:0000259" key="4">
    <source>
        <dbReference type="PROSITE" id="PS50830"/>
    </source>
</evidence>
<dbReference type="Pfam" id="PF00565">
    <property type="entry name" value="SNase"/>
    <property type="match status" value="1"/>
</dbReference>
<name>A0ABV6HLY8_9SPHI</name>
<dbReference type="SUPFAM" id="SSF50199">
    <property type="entry name" value="Staphylococcal nuclease"/>
    <property type="match status" value="1"/>
</dbReference>
<protein>
    <submittedName>
        <fullName evidence="5">Thermonuclease family protein</fullName>
    </submittedName>
</protein>
<evidence type="ECO:0000256" key="3">
    <source>
        <dbReference type="ARBA" id="ARBA00022801"/>
    </source>
</evidence>
<dbReference type="PROSITE" id="PS01123">
    <property type="entry name" value="TNASE_1"/>
    <property type="match status" value="1"/>
</dbReference>
<proteinExistence type="predicted"/>
<dbReference type="PANTHER" id="PTHR12302:SF3">
    <property type="entry name" value="SERINE_THREONINE-PROTEIN KINASE 31"/>
    <property type="match status" value="1"/>
</dbReference>